<name>A0A1E3PXL0_LIPST</name>
<evidence type="ECO:0000313" key="2">
    <source>
        <dbReference type="Proteomes" id="UP000094385"/>
    </source>
</evidence>
<dbReference type="EMBL" id="KV454301">
    <property type="protein sequence ID" value="ODQ70018.1"/>
    <property type="molecule type" value="Genomic_DNA"/>
</dbReference>
<gene>
    <name evidence="1" type="ORF">LIPSTDRAFT_173087</name>
</gene>
<keyword evidence="2" id="KW-1185">Reference proteome</keyword>
<reference evidence="1 2" key="1">
    <citation type="journal article" date="2016" name="Proc. Natl. Acad. Sci. U.S.A.">
        <title>Comparative genomics of biotechnologically important yeasts.</title>
        <authorList>
            <person name="Riley R."/>
            <person name="Haridas S."/>
            <person name="Wolfe K.H."/>
            <person name="Lopes M.R."/>
            <person name="Hittinger C.T."/>
            <person name="Goeker M."/>
            <person name="Salamov A.A."/>
            <person name="Wisecaver J.H."/>
            <person name="Long T.M."/>
            <person name="Calvey C.H."/>
            <person name="Aerts A.L."/>
            <person name="Barry K.W."/>
            <person name="Choi C."/>
            <person name="Clum A."/>
            <person name="Coughlan A.Y."/>
            <person name="Deshpande S."/>
            <person name="Douglass A.P."/>
            <person name="Hanson S.J."/>
            <person name="Klenk H.-P."/>
            <person name="LaButti K.M."/>
            <person name="Lapidus A."/>
            <person name="Lindquist E.A."/>
            <person name="Lipzen A.M."/>
            <person name="Meier-Kolthoff J.P."/>
            <person name="Ohm R.A."/>
            <person name="Otillar R.P."/>
            <person name="Pangilinan J.L."/>
            <person name="Peng Y."/>
            <person name="Rokas A."/>
            <person name="Rosa C.A."/>
            <person name="Scheuner C."/>
            <person name="Sibirny A.A."/>
            <person name="Slot J.C."/>
            <person name="Stielow J.B."/>
            <person name="Sun H."/>
            <person name="Kurtzman C.P."/>
            <person name="Blackwell M."/>
            <person name="Grigoriev I.V."/>
            <person name="Jeffries T.W."/>
        </authorList>
    </citation>
    <scope>NUCLEOTIDE SEQUENCE [LARGE SCALE GENOMIC DNA]</scope>
    <source>
        <strain evidence="1 2">NRRL Y-11557</strain>
    </source>
</reference>
<evidence type="ECO:0000313" key="1">
    <source>
        <dbReference type="EMBL" id="ODQ70018.1"/>
    </source>
</evidence>
<sequence length="120" mass="13397">MIWSICTEWTSVVGRCIIKFQISYLSFLMESAKVFVDNVNTSFPASLRSSLNRLSALGRRAPDVSHRVPTTNSLASPSTAGMVSSTERIINSGQCTWRRFIYFVEFGTLLVGWGVKTRTP</sequence>
<proteinExistence type="predicted"/>
<dbReference type="Proteomes" id="UP000094385">
    <property type="component" value="Unassembled WGS sequence"/>
</dbReference>
<protein>
    <submittedName>
        <fullName evidence="1">Uncharacterized protein</fullName>
    </submittedName>
</protein>
<accession>A0A1E3PXL0</accession>
<dbReference type="AlphaFoldDB" id="A0A1E3PXL0"/>
<organism evidence="1 2">
    <name type="scientific">Lipomyces starkeyi NRRL Y-11557</name>
    <dbReference type="NCBI Taxonomy" id="675824"/>
    <lineage>
        <taxon>Eukaryota</taxon>
        <taxon>Fungi</taxon>
        <taxon>Dikarya</taxon>
        <taxon>Ascomycota</taxon>
        <taxon>Saccharomycotina</taxon>
        <taxon>Lipomycetes</taxon>
        <taxon>Lipomycetales</taxon>
        <taxon>Lipomycetaceae</taxon>
        <taxon>Lipomyces</taxon>
    </lineage>
</organism>